<organism evidence="2 3">
    <name type="scientific">Achromobacter piechaudii</name>
    <dbReference type="NCBI Taxonomy" id="72556"/>
    <lineage>
        <taxon>Bacteria</taxon>
        <taxon>Pseudomonadati</taxon>
        <taxon>Pseudomonadota</taxon>
        <taxon>Betaproteobacteria</taxon>
        <taxon>Burkholderiales</taxon>
        <taxon>Alcaligenaceae</taxon>
        <taxon>Achromobacter</taxon>
    </lineage>
</organism>
<evidence type="ECO:0008006" key="4">
    <source>
        <dbReference type="Google" id="ProtNLM"/>
    </source>
</evidence>
<reference evidence="2 3" key="1">
    <citation type="submission" date="2020-04" db="EMBL/GenBank/DDBJ databases">
        <authorList>
            <person name="De Canck E."/>
        </authorList>
    </citation>
    <scope>NUCLEOTIDE SEQUENCE [LARGE SCALE GENOMIC DNA]</scope>
    <source>
        <strain evidence="2 3">LMG 1861</strain>
    </source>
</reference>
<accession>A0A6S7C1V7</accession>
<feature type="signal peptide" evidence="1">
    <location>
        <begin position="1"/>
        <end position="26"/>
    </location>
</feature>
<dbReference type="AlphaFoldDB" id="A0A6S7C1V7"/>
<sequence length="49" mass="4985">MATLTRSAVAAALMGAGLMLAGPVGAQEQKITVAWYGGNWGDAFRTCVA</sequence>
<gene>
    <name evidence="2" type="ORF">LMG1861_00016</name>
</gene>
<dbReference type="EMBL" id="CADILD010000001">
    <property type="protein sequence ID" value="CAB3816406.1"/>
    <property type="molecule type" value="Genomic_DNA"/>
</dbReference>
<evidence type="ECO:0000256" key="1">
    <source>
        <dbReference type="SAM" id="SignalP"/>
    </source>
</evidence>
<proteinExistence type="predicted"/>
<dbReference type="Proteomes" id="UP000494105">
    <property type="component" value="Unassembled WGS sequence"/>
</dbReference>
<dbReference type="RefSeq" id="WP_244976567.1">
    <property type="nucleotide sequence ID" value="NZ_CADILD010000001.1"/>
</dbReference>
<keyword evidence="1" id="KW-0732">Signal</keyword>
<evidence type="ECO:0000313" key="2">
    <source>
        <dbReference type="EMBL" id="CAB3816406.1"/>
    </source>
</evidence>
<protein>
    <recommendedName>
        <fullName evidence="4">ABC transporter substrate-binding protein</fullName>
    </recommendedName>
</protein>
<feature type="chain" id="PRO_5028945785" description="ABC transporter substrate-binding protein" evidence="1">
    <location>
        <begin position="27"/>
        <end position="49"/>
    </location>
</feature>
<evidence type="ECO:0000313" key="3">
    <source>
        <dbReference type="Proteomes" id="UP000494105"/>
    </source>
</evidence>
<name>A0A6S7C1V7_9BURK</name>